<dbReference type="InterPro" id="IPR030389">
    <property type="entry name" value="G_FEOB_dom"/>
</dbReference>
<protein>
    <submittedName>
        <fullName evidence="3">Ferrous iron transporter B</fullName>
    </submittedName>
</protein>
<keyword evidence="1" id="KW-0812">Transmembrane</keyword>
<dbReference type="InterPro" id="IPR011642">
    <property type="entry name" value="Gate_dom"/>
</dbReference>
<dbReference type="EMBL" id="PDCN02000009">
    <property type="protein sequence ID" value="PIB75544.1"/>
    <property type="molecule type" value="Genomic_DNA"/>
</dbReference>
<evidence type="ECO:0000256" key="1">
    <source>
        <dbReference type="SAM" id="Phobius"/>
    </source>
</evidence>
<evidence type="ECO:0000313" key="4">
    <source>
        <dbReference type="Proteomes" id="UP000230551"/>
    </source>
</evidence>
<feature type="transmembrane region" description="Helical" evidence="1">
    <location>
        <begin position="376"/>
        <end position="397"/>
    </location>
</feature>
<comment type="caution">
    <text evidence="3">The sequence shown here is derived from an EMBL/GenBank/DDBJ whole genome shotgun (WGS) entry which is preliminary data.</text>
</comment>
<reference evidence="3 4" key="1">
    <citation type="journal article" date="2017" name="Infect. Genet. Evol.">
        <title>The new phylogeny of the genus Mycobacterium: The old and the news.</title>
        <authorList>
            <person name="Tortoli E."/>
            <person name="Fedrizzi T."/>
            <person name="Meehan C.J."/>
            <person name="Trovato A."/>
            <person name="Grottola A."/>
            <person name="Giacobazzi E."/>
            <person name="Serpini G.F."/>
            <person name="Tagliazucchi S."/>
            <person name="Fabio A."/>
            <person name="Bettua C."/>
            <person name="Bertorelli R."/>
            <person name="Frascaro F."/>
            <person name="De Sanctis V."/>
            <person name="Pecorari M."/>
            <person name="Jousson O."/>
            <person name="Segata N."/>
            <person name="Cirillo D.M."/>
        </authorList>
    </citation>
    <scope>NUCLEOTIDE SEQUENCE [LARGE SCALE GENOMIC DNA]</scope>
    <source>
        <strain evidence="3 4">CIP1034565</strain>
    </source>
</reference>
<evidence type="ECO:0000259" key="2">
    <source>
        <dbReference type="PROSITE" id="PS51711"/>
    </source>
</evidence>
<dbReference type="AlphaFoldDB" id="A0A2G5PCC7"/>
<dbReference type="GO" id="GO:0005886">
    <property type="term" value="C:plasma membrane"/>
    <property type="evidence" value="ECO:0007669"/>
    <property type="project" value="TreeGrafter"/>
</dbReference>
<dbReference type="InterPro" id="IPR027417">
    <property type="entry name" value="P-loop_NTPase"/>
</dbReference>
<dbReference type="PRINTS" id="PR00326">
    <property type="entry name" value="GTP1OBG"/>
</dbReference>
<dbReference type="GO" id="GO:0005525">
    <property type="term" value="F:GTP binding"/>
    <property type="evidence" value="ECO:0007669"/>
    <property type="project" value="InterPro"/>
</dbReference>
<evidence type="ECO:0000313" key="3">
    <source>
        <dbReference type="EMBL" id="PIB75544.1"/>
    </source>
</evidence>
<feature type="domain" description="FeoB-type G" evidence="2">
    <location>
        <begin position="18"/>
        <end position="190"/>
    </location>
</feature>
<feature type="transmembrane region" description="Helical" evidence="1">
    <location>
        <begin position="343"/>
        <end position="364"/>
    </location>
</feature>
<dbReference type="Proteomes" id="UP000230551">
    <property type="component" value="Unassembled WGS sequence"/>
</dbReference>
<dbReference type="OrthoDB" id="9809127at2"/>
<keyword evidence="1" id="KW-0472">Membrane</keyword>
<dbReference type="InterPro" id="IPR006073">
    <property type="entry name" value="GTP-bd"/>
</dbReference>
<dbReference type="PANTHER" id="PTHR43185">
    <property type="entry name" value="FERROUS IRON TRANSPORT PROTEIN B"/>
    <property type="match status" value="1"/>
</dbReference>
<dbReference type="STRING" id="85968.GCA_900073015_01212"/>
<dbReference type="InterPro" id="IPR011640">
    <property type="entry name" value="Fe2_transport_prot_B_C"/>
</dbReference>
<feature type="transmembrane region" description="Helical" evidence="1">
    <location>
        <begin position="469"/>
        <end position="488"/>
    </location>
</feature>
<keyword evidence="4" id="KW-1185">Reference proteome</keyword>
<feature type="transmembrane region" description="Helical" evidence="1">
    <location>
        <begin position="293"/>
        <end position="317"/>
    </location>
</feature>
<gene>
    <name evidence="3" type="ORF">CQY22_008970</name>
</gene>
<accession>A0A2G5PCC7</accession>
<dbReference type="RefSeq" id="WP_090587453.1">
    <property type="nucleotide sequence ID" value="NZ_CP104302.1"/>
</dbReference>
<dbReference type="CDD" id="cd01879">
    <property type="entry name" value="FeoB"/>
    <property type="match status" value="1"/>
</dbReference>
<dbReference type="PANTHER" id="PTHR43185:SF1">
    <property type="entry name" value="FE(2+) TRANSPORTER FEOB"/>
    <property type="match status" value="1"/>
</dbReference>
<sequence length="647" mass="68925">MTAPCHGSGAVVEPPKGLNRIALVGSPNAGKTSVFNNLTGMRARTGNYPGVTVTRTLGVARCKGADGNTVEVSIEDLPGAYSLHPVSPDEQIVADVLHGKIAGIEAPDAMAVVVDVTVLERSMSLVAQVLALGKPTMVILTMIDELAARGGHIDVDGFSSALGVPVVAVVGSRGKGFGPLREKLAAPGQWQTAPVAPPRDDDEFNAWITSVLDAAKYRAPEPDSRSARIDKLLLHPVFGTLTFFVVMFLFFQVIFTVAAPLQDLVEVGIGWIGEAVGGLIPNDMIAGLVQDGIIGGVGAVLVFIPQITLMFLLIAILENVGYMSRAAFLVDRIMSITGLEGRAFVAMLSSVACAVPGIMATRTLPSSRDRIATSMGAPLMTCSARLPVYILLIGLLVDDTAKFGPFSMQGAAMFGMYILGGVSAMVAAAIFKSRVLGGELLPFYMEMPPYRFPAIKSVLLTMWDATKAFLRRAGTIILATTIILWFLLNLPTRTAEIVGMDEEQASAYVLDNSWAASIGKFIAPVFEPLGFDWRIAVGLIGAMAAREVFVSTMGQIFAAVDPEDPSTQLANAVWLDGPMAGTPLFTTATVVALLIFFAYALLCMSTVATIRRETNSWRWPLVAFTYMLVLAWVAAFAARHITLFFTG</sequence>
<dbReference type="InterPro" id="IPR050860">
    <property type="entry name" value="FeoB_GTPase"/>
</dbReference>
<dbReference type="Pfam" id="PF07664">
    <property type="entry name" value="FeoB_C"/>
    <property type="match status" value="1"/>
</dbReference>
<keyword evidence="1" id="KW-1133">Transmembrane helix</keyword>
<dbReference type="PROSITE" id="PS51711">
    <property type="entry name" value="G_FEOB"/>
    <property type="match status" value="1"/>
</dbReference>
<proteinExistence type="predicted"/>
<dbReference type="GO" id="GO:0015093">
    <property type="term" value="F:ferrous iron transmembrane transporter activity"/>
    <property type="evidence" value="ECO:0007669"/>
    <property type="project" value="InterPro"/>
</dbReference>
<feature type="transmembrane region" description="Helical" evidence="1">
    <location>
        <begin position="619"/>
        <end position="638"/>
    </location>
</feature>
<feature type="transmembrane region" description="Helical" evidence="1">
    <location>
        <begin position="232"/>
        <end position="258"/>
    </location>
</feature>
<dbReference type="Gene3D" id="3.40.50.300">
    <property type="entry name" value="P-loop containing nucleotide triphosphate hydrolases"/>
    <property type="match status" value="1"/>
</dbReference>
<name>A0A2G5PCC7_9MYCO</name>
<feature type="transmembrane region" description="Helical" evidence="1">
    <location>
        <begin position="409"/>
        <end position="431"/>
    </location>
</feature>
<feature type="transmembrane region" description="Helical" evidence="1">
    <location>
        <begin position="584"/>
        <end position="607"/>
    </location>
</feature>
<dbReference type="SUPFAM" id="SSF52540">
    <property type="entry name" value="P-loop containing nucleoside triphosphate hydrolases"/>
    <property type="match status" value="1"/>
</dbReference>
<dbReference type="Pfam" id="PF07670">
    <property type="entry name" value="Gate"/>
    <property type="match status" value="2"/>
</dbReference>
<organism evidence="3 4">
    <name type="scientific">Mycolicibacterium brumae</name>
    <dbReference type="NCBI Taxonomy" id="85968"/>
    <lineage>
        <taxon>Bacteria</taxon>
        <taxon>Bacillati</taxon>
        <taxon>Actinomycetota</taxon>
        <taxon>Actinomycetes</taxon>
        <taxon>Mycobacteriales</taxon>
        <taxon>Mycobacteriaceae</taxon>
        <taxon>Mycolicibacterium</taxon>
    </lineage>
</organism>
<dbReference type="Pfam" id="PF02421">
    <property type="entry name" value="FeoB_N"/>
    <property type="match status" value="1"/>
</dbReference>